<keyword evidence="3 6" id="KW-0597">Phosphoprotein</keyword>
<dbReference type="CDD" id="cd16432">
    <property type="entry name" value="CheB_Rec"/>
    <property type="match status" value="1"/>
</dbReference>
<evidence type="ECO:0000259" key="10">
    <source>
        <dbReference type="PROSITE" id="PS50122"/>
    </source>
</evidence>
<keyword evidence="12" id="KW-1185">Reference proteome</keyword>
<evidence type="ECO:0000256" key="6">
    <source>
        <dbReference type="HAMAP-Rule" id="MF_00099"/>
    </source>
</evidence>
<dbReference type="PANTHER" id="PTHR42872:SF6">
    <property type="entry name" value="PROTEIN-GLUTAMATE METHYLESTERASE_PROTEIN-GLUTAMINE GLUTAMINASE"/>
    <property type="match status" value="1"/>
</dbReference>
<feature type="domain" description="CheB-type methylesterase" evidence="10">
    <location>
        <begin position="155"/>
        <end position="344"/>
    </location>
</feature>
<dbReference type="SUPFAM" id="SSF52172">
    <property type="entry name" value="CheY-like"/>
    <property type="match status" value="1"/>
</dbReference>
<dbReference type="AlphaFoldDB" id="A0A3N7HML0"/>
<evidence type="ECO:0000256" key="5">
    <source>
        <dbReference type="ARBA" id="ARBA00048267"/>
    </source>
</evidence>
<dbReference type="PANTHER" id="PTHR42872">
    <property type="entry name" value="PROTEIN-GLUTAMATE METHYLESTERASE/PROTEIN-GLUTAMINE GLUTAMINASE"/>
    <property type="match status" value="1"/>
</dbReference>
<dbReference type="InterPro" id="IPR011006">
    <property type="entry name" value="CheY-like_superfamily"/>
</dbReference>
<evidence type="ECO:0000256" key="8">
    <source>
        <dbReference type="PROSITE-ProRule" id="PRU00169"/>
    </source>
</evidence>
<dbReference type="Proteomes" id="UP000267464">
    <property type="component" value="Unassembled WGS sequence"/>
</dbReference>
<dbReference type="InterPro" id="IPR000673">
    <property type="entry name" value="Sig_transdc_resp-reg_Me-estase"/>
</dbReference>
<evidence type="ECO:0000313" key="12">
    <source>
        <dbReference type="Proteomes" id="UP000267464"/>
    </source>
</evidence>
<feature type="domain" description="Response regulatory" evidence="9">
    <location>
        <begin position="10"/>
        <end position="128"/>
    </location>
</feature>
<proteinExistence type="inferred from homology"/>
<comment type="caution">
    <text evidence="11">The sequence shown here is derived from an EMBL/GenBank/DDBJ whole genome shotgun (WGS) entry which is preliminary data.</text>
</comment>
<dbReference type="Pfam" id="PF01339">
    <property type="entry name" value="CheB_methylest"/>
    <property type="match status" value="1"/>
</dbReference>
<dbReference type="Gene3D" id="3.40.50.2300">
    <property type="match status" value="1"/>
</dbReference>
<keyword evidence="11" id="KW-0808">Transferase</keyword>
<dbReference type="EMBL" id="QUSW01000006">
    <property type="protein sequence ID" value="RQP22853.1"/>
    <property type="molecule type" value="Genomic_DNA"/>
</dbReference>
<dbReference type="InterPro" id="IPR001789">
    <property type="entry name" value="Sig_transdc_resp-reg_receiver"/>
</dbReference>
<evidence type="ECO:0000256" key="7">
    <source>
        <dbReference type="PROSITE-ProRule" id="PRU00050"/>
    </source>
</evidence>
<evidence type="ECO:0000256" key="4">
    <source>
        <dbReference type="ARBA" id="ARBA00022801"/>
    </source>
</evidence>
<dbReference type="EC" id="3.5.1.44" evidence="6"/>
<dbReference type="SUPFAM" id="SSF52738">
    <property type="entry name" value="Methylesterase CheB, C-terminal domain"/>
    <property type="match status" value="1"/>
</dbReference>
<evidence type="ECO:0000256" key="2">
    <source>
        <dbReference type="ARBA" id="ARBA00022500"/>
    </source>
</evidence>
<comment type="subcellular location">
    <subcellularLocation>
        <location evidence="6">Cytoplasm</location>
    </subcellularLocation>
</comment>
<dbReference type="GO" id="GO:0006935">
    <property type="term" value="P:chemotaxis"/>
    <property type="evidence" value="ECO:0007669"/>
    <property type="project" value="UniProtKB-UniRule"/>
</dbReference>
<dbReference type="PIRSF" id="PIRSF000876">
    <property type="entry name" value="RR_chemtxs_CheB"/>
    <property type="match status" value="1"/>
</dbReference>
<evidence type="ECO:0000256" key="3">
    <source>
        <dbReference type="ARBA" id="ARBA00022553"/>
    </source>
</evidence>
<keyword evidence="11" id="KW-0489">Methyltransferase</keyword>
<dbReference type="GO" id="GO:0050568">
    <property type="term" value="F:protein-glutamine glutaminase activity"/>
    <property type="evidence" value="ECO:0007669"/>
    <property type="project" value="UniProtKB-UniRule"/>
</dbReference>
<evidence type="ECO:0000259" key="9">
    <source>
        <dbReference type="PROSITE" id="PS50110"/>
    </source>
</evidence>
<comment type="similarity">
    <text evidence="6">Belongs to the CheB family.</text>
</comment>
<comment type="function">
    <text evidence="6">Involved in chemotaxis. Part of a chemotaxis signal transduction system that modulates chemotaxis in response to various stimuli. Catalyzes the demethylation of specific methylglutamate residues introduced into the chemoreceptors (methyl-accepting chemotaxis proteins or MCP) by CheR. Also mediates the irreversible deamidation of specific glutamine residues to glutamic acid.</text>
</comment>
<dbReference type="OrthoDB" id="9793421at2"/>
<dbReference type="Gene3D" id="3.40.50.180">
    <property type="entry name" value="Methylesterase CheB, C-terminal domain"/>
    <property type="match status" value="1"/>
</dbReference>
<dbReference type="GO" id="GO:0005737">
    <property type="term" value="C:cytoplasm"/>
    <property type="evidence" value="ECO:0007669"/>
    <property type="project" value="UniProtKB-SubCell"/>
</dbReference>
<feature type="active site" evidence="6 7">
    <location>
        <position position="173"/>
    </location>
</feature>
<dbReference type="SMART" id="SM00448">
    <property type="entry name" value="REC"/>
    <property type="match status" value="1"/>
</dbReference>
<protein>
    <recommendedName>
        <fullName evidence="6">Protein-glutamate methylesterase/protein-glutamine glutaminase</fullName>
        <ecNumber evidence="6">3.1.1.61</ecNumber>
        <ecNumber evidence="6">3.5.1.44</ecNumber>
    </recommendedName>
</protein>
<reference evidence="11 12" key="1">
    <citation type="submission" date="2018-08" db="EMBL/GenBank/DDBJ databases">
        <authorList>
            <person name="Khan S.A."/>
            <person name="Jeon C.O."/>
            <person name="Chun B.H."/>
            <person name="Jeong S.E."/>
        </authorList>
    </citation>
    <scope>NUCLEOTIDE SEQUENCE [LARGE SCALE GENOMIC DNA]</scope>
    <source>
        <strain evidence="11 12">S-16</strain>
    </source>
</reference>
<comment type="domain">
    <text evidence="6">Contains a C-terminal catalytic domain, and an N-terminal region which modulates catalytic activity.</text>
</comment>
<keyword evidence="4 6" id="KW-0378">Hydrolase</keyword>
<feature type="active site" evidence="6 7">
    <location>
        <position position="200"/>
    </location>
</feature>
<keyword evidence="2 6" id="KW-0145">Chemotaxis</keyword>
<evidence type="ECO:0000256" key="1">
    <source>
        <dbReference type="ARBA" id="ARBA00022490"/>
    </source>
</evidence>
<dbReference type="EC" id="3.1.1.61" evidence="6"/>
<feature type="active site" evidence="6 7">
    <location>
        <position position="293"/>
    </location>
</feature>
<dbReference type="NCBIfam" id="NF001965">
    <property type="entry name" value="PRK00742.1"/>
    <property type="match status" value="1"/>
</dbReference>
<dbReference type="PROSITE" id="PS50122">
    <property type="entry name" value="CHEB"/>
    <property type="match status" value="1"/>
</dbReference>
<comment type="catalytic activity">
    <reaction evidence="6">
        <text>L-glutaminyl-[protein] + H2O = L-glutamyl-[protein] + NH4(+)</text>
        <dbReference type="Rhea" id="RHEA:16441"/>
        <dbReference type="Rhea" id="RHEA-COMP:10207"/>
        <dbReference type="Rhea" id="RHEA-COMP:10208"/>
        <dbReference type="ChEBI" id="CHEBI:15377"/>
        <dbReference type="ChEBI" id="CHEBI:28938"/>
        <dbReference type="ChEBI" id="CHEBI:29973"/>
        <dbReference type="ChEBI" id="CHEBI:30011"/>
        <dbReference type="EC" id="3.5.1.44"/>
    </reaction>
</comment>
<dbReference type="PROSITE" id="PS50110">
    <property type="entry name" value="RESPONSE_REGULATORY"/>
    <property type="match status" value="1"/>
</dbReference>
<dbReference type="CDD" id="cd17541">
    <property type="entry name" value="REC_CheB-like"/>
    <property type="match status" value="1"/>
</dbReference>
<dbReference type="InterPro" id="IPR035909">
    <property type="entry name" value="CheB_C"/>
</dbReference>
<name>A0A3N7HML0_9BURK</name>
<dbReference type="RefSeq" id="WP_124542431.1">
    <property type="nucleotide sequence ID" value="NZ_QUSW01000006.1"/>
</dbReference>
<comment type="PTM">
    <text evidence="6">Phosphorylated by CheA. Phosphorylation of the N-terminal regulatory domain activates the methylesterase activity.</text>
</comment>
<keyword evidence="1 6" id="KW-0963">Cytoplasm</keyword>
<dbReference type="GO" id="GO:0008168">
    <property type="term" value="F:methyltransferase activity"/>
    <property type="evidence" value="ECO:0007669"/>
    <property type="project" value="UniProtKB-KW"/>
</dbReference>
<gene>
    <name evidence="6 11" type="primary">cheB</name>
    <name evidence="11" type="ORF">DZC73_21440</name>
</gene>
<feature type="modified residue" description="4-aspartylphosphate" evidence="6 8">
    <location>
        <position position="61"/>
    </location>
</feature>
<evidence type="ECO:0000313" key="11">
    <source>
        <dbReference type="EMBL" id="RQP22853.1"/>
    </source>
</evidence>
<dbReference type="Pfam" id="PF00072">
    <property type="entry name" value="Response_reg"/>
    <property type="match status" value="1"/>
</dbReference>
<dbReference type="InterPro" id="IPR008248">
    <property type="entry name" value="CheB-like"/>
</dbReference>
<dbReference type="HAMAP" id="MF_00099">
    <property type="entry name" value="CheB_chemtxs"/>
    <property type="match status" value="1"/>
</dbReference>
<organism evidence="11 12">
    <name type="scientific">Piscinibacter terrae</name>
    <dbReference type="NCBI Taxonomy" id="2496871"/>
    <lineage>
        <taxon>Bacteria</taxon>
        <taxon>Pseudomonadati</taxon>
        <taxon>Pseudomonadota</taxon>
        <taxon>Betaproteobacteria</taxon>
        <taxon>Burkholderiales</taxon>
        <taxon>Sphaerotilaceae</taxon>
        <taxon>Piscinibacter</taxon>
    </lineage>
</organism>
<sequence length="357" mass="37322">MTQGTNHRVRVLLVEDSPTYRVLLSGLLGDDSRLEVIGVVGDGAQAVESAQRLSPDVIVMDIHLPAMGGFAATRLIMETAPTRIVMVTATSIPNEVAQSFEALESGALTVLAKPPGPGHPEFEAMRRELVNTVALMAEVPVVRRWPAQKTPAAAPVPVALHVGRIDLIAVGASTGGPLALQALLTALPHKGMPPIVIVQHISHGFADGLVQWLSRVASYDIKVAAHDDCLHHGMACIAPDGAHLEVKADGHVVLHQGPPVNGFRPAVATLFASVAREYGPRAAGLLLTGMGRDGAQELLAMRQAGALTMAQDKGSAVINGMPGEAVRIGAAMHVLTPQDMAATLSRLARTPSSGDRS</sequence>
<dbReference type="GO" id="GO:0008984">
    <property type="term" value="F:protein-glutamate methylesterase activity"/>
    <property type="evidence" value="ECO:0007669"/>
    <property type="project" value="UniProtKB-UniRule"/>
</dbReference>
<accession>A0A3N7HML0</accession>
<dbReference type="GO" id="GO:0000156">
    <property type="term" value="F:phosphorelay response regulator activity"/>
    <property type="evidence" value="ECO:0007669"/>
    <property type="project" value="InterPro"/>
</dbReference>
<reference evidence="11 12" key="2">
    <citation type="submission" date="2018-12" db="EMBL/GenBank/DDBJ databases">
        <title>Rhizobacter gummiphilus sp. nov., a rubber-degrading bacterium isolated from the soil of a botanical garden in Japan.</title>
        <authorList>
            <person name="Shunsuke S.S."/>
        </authorList>
    </citation>
    <scope>NUCLEOTIDE SEQUENCE [LARGE SCALE GENOMIC DNA]</scope>
    <source>
        <strain evidence="11 12">S-16</strain>
    </source>
</reference>
<comment type="catalytic activity">
    <reaction evidence="5 6">
        <text>[protein]-L-glutamate 5-O-methyl ester + H2O = L-glutamyl-[protein] + methanol + H(+)</text>
        <dbReference type="Rhea" id="RHEA:23236"/>
        <dbReference type="Rhea" id="RHEA-COMP:10208"/>
        <dbReference type="Rhea" id="RHEA-COMP:10311"/>
        <dbReference type="ChEBI" id="CHEBI:15377"/>
        <dbReference type="ChEBI" id="CHEBI:15378"/>
        <dbReference type="ChEBI" id="CHEBI:17790"/>
        <dbReference type="ChEBI" id="CHEBI:29973"/>
        <dbReference type="ChEBI" id="CHEBI:82795"/>
        <dbReference type="EC" id="3.1.1.61"/>
    </reaction>
</comment>
<dbReference type="GO" id="GO:0032259">
    <property type="term" value="P:methylation"/>
    <property type="evidence" value="ECO:0007669"/>
    <property type="project" value="UniProtKB-KW"/>
</dbReference>